<evidence type="ECO:0000313" key="4">
    <source>
        <dbReference type="EMBL" id="QDP40329.1"/>
    </source>
</evidence>
<protein>
    <submittedName>
        <fullName evidence="4">C4-dicarboxylate ABC transporter permease</fullName>
    </submittedName>
</protein>
<dbReference type="InterPro" id="IPR009936">
    <property type="entry name" value="DUF1468"/>
</dbReference>
<feature type="transmembrane region" description="Helical" evidence="1">
    <location>
        <begin position="512"/>
        <end position="535"/>
    </location>
</feature>
<keyword evidence="1" id="KW-1133">Transmembrane helix</keyword>
<dbReference type="AlphaFoldDB" id="A0A516KG44"/>
<feature type="transmembrane region" description="Helical" evidence="1">
    <location>
        <begin position="198"/>
        <end position="218"/>
    </location>
</feature>
<proteinExistence type="predicted"/>
<feature type="transmembrane region" description="Helical" evidence="1">
    <location>
        <begin position="168"/>
        <end position="186"/>
    </location>
</feature>
<dbReference type="KEGG" id="aqt:FN924_09155"/>
<gene>
    <name evidence="4" type="ORF">FN924_09155</name>
</gene>
<reference evidence="4 5" key="1">
    <citation type="submission" date="2019-07" db="EMBL/GenBank/DDBJ databases">
        <authorList>
            <person name="Li J."/>
        </authorList>
    </citation>
    <scope>NUCLEOTIDE SEQUENCE [LARGE SCALE GENOMIC DNA]</scope>
    <source>
        <strain evidence="4 5">TKL69</strain>
    </source>
</reference>
<dbReference type="Proteomes" id="UP000315215">
    <property type="component" value="Chromosome"/>
</dbReference>
<evidence type="ECO:0000313" key="5">
    <source>
        <dbReference type="Proteomes" id="UP000315215"/>
    </source>
</evidence>
<keyword evidence="5" id="KW-1185">Reference proteome</keyword>
<feature type="transmembrane region" description="Helical" evidence="1">
    <location>
        <begin position="466"/>
        <end position="491"/>
    </location>
</feature>
<dbReference type="EMBL" id="CP041666">
    <property type="protein sequence ID" value="QDP40329.1"/>
    <property type="molecule type" value="Genomic_DNA"/>
</dbReference>
<name>A0A516KG44_9BACI</name>
<organism evidence="4 5">
    <name type="scientific">Radiobacillus deserti</name>
    <dbReference type="NCBI Taxonomy" id="2594883"/>
    <lineage>
        <taxon>Bacteria</taxon>
        <taxon>Bacillati</taxon>
        <taxon>Bacillota</taxon>
        <taxon>Bacilli</taxon>
        <taxon>Bacillales</taxon>
        <taxon>Bacillaceae</taxon>
        <taxon>Radiobacillus</taxon>
    </lineage>
</organism>
<feature type="transmembrane region" description="Helical" evidence="1">
    <location>
        <begin position="541"/>
        <end position="558"/>
    </location>
</feature>
<evidence type="ECO:0000259" key="3">
    <source>
        <dbReference type="Pfam" id="PF07331"/>
    </source>
</evidence>
<feature type="transmembrane region" description="Helical" evidence="1">
    <location>
        <begin position="20"/>
        <end position="47"/>
    </location>
</feature>
<feature type="transmembrane region" description="Helical" evidence="1">
    <location>
        <begin position="113"/>
        <end position="134"/>
    </location>
</feature>
<feature type="transmembrane region" description="Helical" evidence="1">
    <location>
        <begin position="146"/>
        <end position="162"/>
    </location>
</feature>
<feature type="transmembrane region" description="Helical" evidence="1">
    <location>
        <begin position="361"/>
        <end position="384"/>
    </location>
</feature>
<dbReference type="Pfam" id="PF01970">
    <property type="entry name" value="TctA"/>
    <property type="match status" value="1"/>
</dbReference>
<evidence type="ECO:0000256" key="1">
    <source>
        <dbReference type="SAM" id="Phobius"/>
    </source>
</evidence>
<feature type="transmembrane region" description="Helical" evidence="1">
    <location>
        <begin position="413"/>
        <end position="429"/>
    </location>
</feature>
<sequence length="656" mass="70748">MRGMDMEVIFQLLEWQNILVLVVGMLIGIVVGALPGLTPTMGVALMIPFTFTLGPTQGLIILGSIFCGSVYGGSIPAILFNVPGAPASVATTFDGYPMTRNGQARKALELSTISSVVGGLFGMLLLLFFAPVFAQFSLEFGPAENLWIALFGLTVIAAISDGSVTKNLIGGCIGVLLACVGIHSITGTPRFTFGMESFVGGFNIVAVLIGLFAFPQAINILEGLKNSNSNNKNTYSFEPSSIVASFKTIYRKPKSLLIGSGLGMFVGMIPGAGGNIASILAYNETKRFSKDKASFGKGDPRGIITSESANNAMIGGALIPLLTLGIPGSPTAAIFLGGLLIHGIWPGRSLFVEHADTANLFMLSMVVAQIALLVIGLALIRYFVKLSSIPAYIMAPVILSFSIIGAYTMQNSVFDVYTVVGLGIVMYLLQKANFSAAPIALGFILGPIAEEGLLQGIQVGKAEGSVWTYFFTGGWNIALSMLVVITILASIYQAWKQRKPKSEYAQRNHIRFFSVPAMVWLGIVILCAISMYWMIGLPPQQKWFPLFTMLAFVILAVIEYGKALYQPNTDISSWKPSSIWFLIVLVCILSSGLVWIGFYSQVFLLLMSVASFAKWKRWIEVSWLRISSISILFTAAMYAIFTVVIKVPLPYAISLF</sequence>
<dbReference type="PANTHER" id="PTHR35342">
    <property type="entry name" value="TRICARBOXYLIC TRANSPORT PROTEIN"/>
    <property type="match status" value="1"/>
</dbReference>
<feature type="domain" description="DUF112" evidence="2">
    <location>
        <begin position="18"/>
        <end position="439"/>
    </location>
</feature>
<feature type="domain" description="DUF1468" evidence="3">
    <location>
        <begin position="521"/>
        <end position="650"/>
    </location>
</feature>
<dbReference type="InterPro" id="IPR002823">
    <property type="entry name" value="DUF112_TM"/>
</dbReference>
<feature type="transmembrane region" description="Helical" evidence="1">
    <location>
        <begin position="318"/>
        <end position="341"/>
    </location>
</feature>
<feature type="transmembrane region" description="Helical" evidence="1">
    <location>
        <begin position="622"/>
        <end position="645"/>
    </location>
</feature>
<keyword evidence="1" id="KW-0812">Transmembrane</keyword>
<keyword evidence="1" id="KW-0472">Membrane</keyword>
<evidence type="ECO:0000259" key="2">
    <source>
        <dbReference type="Pfam" id="PF01970"/>
    </source>
</evidence>
<dbReference type="Pfam" id="PF07331">
    <property type="entry name" value="TctB"/>
    <property type="match status" value="1"/>
</dbReference>
<feature type="transmembrane region" description="Helical" evidence="1">
    <location>
        <begin position="436"/>
        <end position="454"/>
    </location>
</feature>
<feature type="transmembrane region" description="Helical" evidence="1">
    <location>
        <begin position="256"/>
        <end position="282"/>
    </location>
</feature>
<feature type="transmembrane region" description="Helical" evidence="1">
    <location>
        <begin position="391"/>
        <end position="407"/>
    </location>
</feature>
<feature type="transmembrane region" description="Helical" evidence="1">
    <location>
        <begin position="579"/>
        <end position="602"/>
    </location>
</feature>
<dbReference type="PANTHER" id="PTHR35342:SF5">
    <property type="entry name" value="TRICARBOXYLIC TRANSPORT PROTEIN"/>
    <property type="match status" value="1"/>
</dbReference>
<feature type="transmembrane region" description="Helical" evidence="1">
    <location>
        <begin position="59"/>
        <end position="80"/>
    </location>
</feature>
<accession>A0A516KG44</accession>